<dbReference type="EMBL" id="LN868938">
    <property type="protein sequence ID" value="CRY79198.1"/>
    <property type="molecule type" value="Genomic_DNA"/>
</dbReference>
<dbReference type="KEGG" id="nfr:ERS450000_03374"/>
<evidence type="ECO:0000313" key="2">
    <source>
        <dbReference type="Proteomes" id="UP000057820"/>
    </source>
</evidence>
<name>A0A0H5NVA6_NOCFR</name>
<protein>
    <submittedName>
        <fullName evidence="1">Uncharacterized protein</fullName>
    </submittedName>
</protein>
<evidence type="ECO:0000313" key="1">
    <source>
        <dbReference type="EMBL" id="CRY79198.1"/>
    </source>
</evidence>
<proteinExistence type="predicted"/>
<organism evidence="1 2">
    <name type="scientific">Nocardia farcinica</name>
    <dbReference type="NCBI Taxonomy" id="37329"/>
    <lineage>
        <taxon>Bacteria</taxon>
        <taxon>Bacillati</taxon>
        <taxon>Actinomycetota</taxon>
        <taxon>Actinomycetes</taxon>
        <taxon>Mycobacteriales</taxon>
        <taxon>Nocardiaceae</taxon>
        <taxon>Nocardia</taxon>
    </lineage>
</organism>
<dbReference type="RefSeq" id="WP_127516312.1">
    <property type="nucleotide sequence ID" value="NZ_CP031418.1"/>
</dbReference>
<gene>
    <name evidence="1" type="ORF">ERS450000_03374</name>
</gene>
<reference evidence="2" key="1">
    <citation type="submission" date="2015-03" db="EMBL/GenBank/DDBJ databases">
        <authorList>
            <consortium name="Pathogen Informatics"/>
        </authorList>
    </citation>
    <scope>NUCLEOTIDE SEQUENCE [LARGE SCALE GENOMIC DNA]</scope>
    <source>
        <strain evidence="2">NCTC11134</strain>
    </source>
</reference>
<dbReference type="Proteomes" id="UP000057820">
    <property type="component" value="Chromosome 1"/>
</dbReference>
<accession>A0A0H5NVA6</accession>
<sequence length="79" mass="8787">MTERYLGRHEQSGGQVLTSRSRIYAAVVHLVITSAREQTFRATLDSADILDTLLDGAEDADDHHDFMGDVLRPFLLSAI</sequence>
<dbReference type="AlphaFoldDB" id="A0A0H5NVA6"/>